<sequence length="399" mass="45220">MDSEKELADEQNLNGESVQAQNEKSGKSCRVPRKVIWNPSPEKETFRTVVVNYHFGNRRKSPGSTIKKRDTWSQMIAALNAKKELKAEEEGGDVYNLRGLYQMSIDELVTDTSSTICEPRTSKTVMPPMCCKNSVSNEESRQSIKVEIYNMPPRQEVESEDPQKSQLSKSDISCNRPLTSTSNENSKSDSCCTCTTRSIKSDHSSHTVKVEIFNLPPVQEAHAEDTKPKIGQILSQDAEVIVISDEDEEEELTNRAPETSILGVKPAQQDIVQALKKLAEAAQTTCDICVSASKSTQKPESLIEVPTQTIPSIKMEQKLNQMPSFSSSKIIGKSTSPTFKQRQLELHRLRVQVEKKRLQLLEMKLEREREESIRERLLFEKELDMRRSLFKNLLDERDA</sequence>
<evidence type="ECO:0000256" key="1">
    <source>
        <dbReference type="SAM" id="Coils"/>
    </source>
</evidence>
<dbReference type="AlphaFoldDB" id="A0A1A9UYH5"/>
<reference evidence="3" key="1">
    <citation type="submission" date="2020-05" db="UniProtKB">
        <authorList>
            <consortium name="EnsemblMetazoa"/>
        </authorList>
    </citation>
    <scope>IDENTIFICATION</scope>
    <source>
        <strain evidence="3">TTRI</strain>
    </source>
</reference>
<dbReference type="VEuPathDB" id="VectorBase:GAUT019800"/>
<keyword evidence="4" id="KW-1185">Reference proteome</keyword>
<dbReference type="STRING" id="7395.A0A1A9UYH5"/>
<evidence type="ECO:0000313" key="3">
    <source>
        <dbReference type="EnsemblMetazoa" id="GAUT019800-PA"/>
    </source>
</evidence>
<evidence type="ECO:0000313" key="4">
    <source>
        <dbReference type="Proteomes" id="UP000078200"/>
    </source>
</evidence>
<evidence type="ECO:0000256" key="2">
    <source>
        <dbReference type="SAM" id="MobiDB-lite"/>
    </source>
</evidence>
<feature type="compositionally biased region" description="Polar residues" evidence="2">
    <location>
        <begin position="164"/>
        <end position="190"/>
    </location>
</feature>
<keyword evidence="1" id="KW-0175">Coiled coil</keyword>
<proteinExistence type="predicted"/>
<dbReference type="Proteomes" id="UP000078200">
    <property type="component" value="Unassembled WGS sequence"/>
</dbReference>
<accession>A0A1A9UYH5</accession>
<protein>
    <submittedName>
        <fullName evidence="3">Uncharacterized protein</fullName>
    </submittedName>
</protein>
<feature type="region of interest" description="Disordered" evidence="2">
    <location>
        <begin position="149"/>
        <end position="190"/>
    </location>
</feature>
<feature type="coiled-coil region" evidence="1">
    <location>
        <begin position="346"/>
        <end position="375"/>
    </location>
</feature>
<name>A0A1A9UYH5_GLOAU</name>
<organism evidence="3 4">
    <name type="scientific">Glossina austeni</name>
    <name type="common">Savannah tsetse fly</name>
    <dbReference type="NCBI Taxonomy" id="7395"/>
    <lineage>
        <taxon>Eukaryota</taxon>
        <taxon>Metazoa</taxon>
        <taxon>Ecdysozoa</taxon>
        <taxon>Arthropoda</taxon>
        <taxon>Hexapoda</taxon>
        <taxon>Insecta</taxon>
        <taxon>Pterygota</taxon>
        <taxon>Neoptera</taxon>
        <taxon>Endopterygota</taxon>
        <taxon>Diptera</taxon>
        <taxon>Brachycera</taxon>
        <taxon>Muscomorpha</taxon>
        <taxon>Hippoboscoidea</taxon>
        <taxon>Glossinidae</taxon>
        <taxon>Glossina</taxon>
    </lineage>
</organism>
<feature type="region of interest" description="Disordered" evidence="2">
    <location>
        <begin position="1"/>
        <end position="31"/>
    </location>
</feature>
<dbReference type="EnsemblMetazoa" id="GAUT019800-RA">
    <property type="protein sequence ID" value="GAUT019800-PA"/>
    <property type="gene ID" value="GAUT019800"/>
</dbReference>
<feature type="compositionally biased region" description="Polar residues" evidence="2">
    <location>
        <begin position="11"/>
        <end position="23"/>
    </location>
</feature>